<protein>
    <recommendedName>
        <fullName evidence="4">ShKT domain-containing protein</fullName>
    </recommendedName>
</protein>
<dbReference type="Proteomes" id="UP001177023">
    <property type="component" value="Unassembled WGS sequence"/>
</dbReference>
<feature type="chain" id="PRO_5041370810" description="ShKT domain-containing protein" evidence="3">
    <location>
        <begin position="18"/>
        <end position="482"/>
    </location>
</feature>
<gene>
    <name evidence="5" type="ORF">MSPICULIGERA_LOCUS9921</name>
</gene>
<evidence type="ECO:0000313" key="6">
    <source>
        <dbReference type="Proteomes" id="UP001177023"/>
    </source>
</evidence>
<proteinExistence type="predicted"/>
<feature type="signal peptide" evidence="3">
    <location>
        <begin position="1"/>
        <end position="17"/>
    </location>
</feature>
<comment type="caution">
    <text evidence="1">Lacks conserved residue(s) required for the propagation of feature annotation.</text>
</comment>
<feature type="domain" description="ShKT" evidence="4">
    <location>
        <begin position="30"/>
        <end position="64"/>
    </location>
</feature>
<evidence type="ECO:0000259" key="4">
    <source>
        <dbReference type="PROSITE" id="PS51670"/>
    </source>
</evidence>
<feature type="non-terminal residue" evidence="5">
    <location>
        <position position="1"/>
    </location>
</feature>
<organism evidence="5 6">
    <name type="scientific">Mesorhabditis spiculigera</name>
    <dbReference type="NCBI Taxonomy" id="96644"/>
    <lineage>
        <taxon>Eukaryota</taxon>
        <taxon>Metazoa</taxon>
        <taxon>Ecdysozoa</taxon>
        <taxon>Nematoda</taxon>
        <taxon>Chromadorea</taxon>
        <taxon>Rhabditida</taxon>
        <taxon>Rhabditina</taxon>
        <taxon>Rhabditomorpha</taxon>
        <taxon>Rhabditoidea</taxon>
        <taxon>Rhabditidae</taxon>
        <taxon>Mesorhabditinae</taxon>
        <taxon>Mesorhabditis</taxon>
    </lineage>
</organism>
<feature type="compositionally biased region" description="Basic and acidic residues" evidence="2">
    <location>
        <begin position="174"/>
        <end position="185"/>
    </location>
</feature>
<dbReference type="PANTHER" id="PTHR21724">
    <property type="entry name" value="SHKT DOMAIN-CONTAINING PROTEIN"/>
    <property type="match status" value="1"/>
</dbReference>
<reference evidence="5" key="1">
    <citation type="submission" date="2023-06" db="EMBL/GenBank/DDBJ databases">
        <authorList>
            <person name="Delattre M."/>
        </authorList>
    </citation>
    <scope>NUCLEOTIDE SEQUENCE</scope>
    <source>
        <strain evidence="5">AF72</strain>
    </source>
</reference>
<feature type="region of interest" description="Disordered" evidence="2">
    <location>
        <begin position="276"/>
        <end position="327"/>
    </location>
</feature>
<name>A0AA36CNX5_9BILA</name>
<accession>A0AA36CNX5</accession>
<keyword evidence="1" id="KW-1015">Disulfide bond</keyword>
<dbReference type="Pfam" id="PF01549">
    <property type="entry name" value="ShK"/>
    <property type="match status" value="4"/>
</dbReference>
<feature type="domain" description="ShKT" evidence="4">
    <location>
        <begin position="426"/>
        <end position="462"/>
    </location>
</feature>
<dbReference type="AlphaFoldDB" id="A0AA36CNX5"/>
<dbReference type="InterPro" id="IPR003582">
    <property type="entry name" value="ShKT_dom"/>
</dbReference>
<comment type="caution">
    <text evidence="5">The sequence shown here is derived from an EMBL/GenBank/DDBJ whole genome shotgun (WGS) entry which is preliminary data.</text>
</comment>
<keyword evidence="6" id="KW-1185">Reference proteome</keyword>
<evidence type="ECO:0000256" key="3">
    <source>
        <dbReference type="SAM" id="SignalP"/>
    </source>
</evidence>
<feature type="disulfide bond" evidence="1">
    <location>
        <begin position="388"/>
        <end position="406"/>
    </location>
</feature>
<evidence type="ECO:0000313" key="5">
    <source>
        <dbReference type="EMBL" id="CAJ0571517.1"/>
    </source>
</evidence>
<feature type="region of interest" description="Disordered" evidence="2">
    <location>
        <begin position="164"/>
        <end position="185"/>
    </location>
</feature>
<dbReference type="SMART" id="SM00254">
    <property type="entry name" value="ShKT"/>
    <property type="match status" value="4"/>
</dbReference>
<evidence type="ECO:0000256" key="1">
    <source>
        <dbReference type="PROSITE-ProRule" id="PRU01005"/>
    </source>
</evidence>
<feature type="disulfide bond" evidence="1">
    <location>
        <begin position="30"/>
        <end position="64"/>
    </location>
</feature>
<evidence type="ECO:0000256" key="2">
    <source>
        <dbReference type="SAM" id="MobiDB-lite"/>
    </source>
</evidence>
<dbReference type="EMBL" id="CATQJA010002568">
    <property type="protein sequence ID" value="CAJ0571517.1"/>
    <property type="molecule type" value="Genomic_DNA"/>
</dbReference>
<dbReference type="Gene3D" id="1.10.10.1940">
    <property type="match status" value="1"/>
</dbReference>
<dbReference type="PANTHER" id="PTHR21724:SF106">
    <property type="entry name" value="SHKT DOMAIN-CONTAINING PROTEIN"/>
    <property type="match status" value="1"/>
</dbReference>
<dbReference type="PROSITE" id="PS51670">
    <property type="entry name" value="SHKT"/>
    <property type="match status" value="3"/>
</dbReference>
<keyword evidence="3" id="KW-0732">Signal</keyword>
<feature type="domain" description="ShKT" evidence="4">
    <location>
        <begin position="380"/>
        <end position="413"/>
    </location>
</feature>
<feature type="disulfide bond" evidence="1">
    <location>
        <begin position="397"/>
        <end position="410"/>
    </location>
</feature>
<sequence>MVPAAMKLLSLIAFGVARVIGSKQGQIGQCLDKSPYCNANDCSVRPGYALQFCRKTCGDCGDFCENSVYVSCKEERKAECQEMLKRFEQPDGDGAERPLHTTIIPAITKKMIRKKPKKEKPINPIILNTAEPPTTLKEPEPVLAESTPIRFARPQKVFPLTTEITSEPTSDDPMPSHHQPDGDHETLNEPHAWAQSTNDYRKMSELEQLEEENTDWAQEELMNVLSWTATHTRRVPMTYPTMVPTFTPAHPIGPEWRFTDSPYHLSARGRHVELEPQEDTGAVERFDAYSDDAEPEHETRNYGRKARKSEKPNGEISAPSPATGVDQSHMRVMDLITLLGCRDRDVTTCAHISEETCRTRPGYYLKLCPVKCKNCNGLLCYDSEKIDCASVKKKGGCKKQRATEYCPRTCDACPTMPAFLEGLSRCKDELETCEQLATTGVCDHPYSQSAMRMYCAKSCGFCKDATYYMTEAPQKDEQKLPG</sequence>